<dbReference type="EMBL" id="CAJOBH010229505">
    <property type="protein sequence ID" value="CAF5065888.1"/>
    <property type="molecule type" value="Genomic_DNA"/>
</dbReference>
<dbReference type="AlphaFoldDB" id="A0A8S3E8U8"/>
<evidence type="ECO:0000313" key="2">
    <source>
        <dbReference type="Proteomes" id="UP000681967"/>
    </source>
</evidence>
<accession>A0A8S3E8U8</accession>
<protein>
    <submittedName>
        <fullName evidence="1">Uncharacterized protein</fullName>
    </submittedName>
</protein>
<reference evidence="1" key="1">
    <citation type="submission" date="2021-02" db="EMBL/GenBank/DDBJ databases">
        <authorList>
            <person name="Nowell W R."/>
        </authorList>
    </citation>
    <scope>NUCLEOTIDE SEQUENCE</scope>
</reference>
<evidence type="ECO:0000313" key="1">
    <source>
        <dbReference type="EMBL" id="CAF5065888.1"/>
    </source>
</evidence>
<dbReference type="InterPro" id="IPR037213">
    <property type="entry name" value="Run_dom_sf"/>
</dbReference>
<organism evidence="1 2">
    <name type="scientific">Rotaria magnacalcarata</name>
    <dbReference type="NCBI Taxonomy" id="392030"/>
    <lineage>
        <taxon>Eukaryota</taxon>
        <taxon>Metazoa</taxon>
        <taxon>Spiralia</taxon>
        <taxon>Gnathifera</taxon>
        <taxon>Rotifera</taxon>
        <taxon>Eurotatoria</taxon>
        <taxon>Bdelloidea</taxon>
        <taxon>Philodinida</taxon>
        <taxon>Philodinidae</taxon>
        <taxon>Rotaria</taxon>
    </lineage>
</organism>
<dbReference type="Proteomes" id="UP000681967">
    <property type="component" value="Unassembled WGS sequence"/>
</dbReference>
<proteinExistence type="predicted"/>
<dbReference type="Gene3D" id="1.20.58.900">
    <property type="match status" value="1"/>
</dbReference>
<gene>
    <name evidence="1" type="ORF">BYL167_LOCUS59912</name>
</gene>
<comment type="caution">
    <text evidence="1">The sequence shown here is derived from an EMBL/GenBank/DDBJ whole genome shotgun (WGS) entry which is preliminary data.</text>
</comment>
<name>A0A8S3E8U8_9BILA</name>
<feature type="non-terminal residue" evidence="1">
    <location>
        <position position="1"/>
    </location>
</feature>
<sequence>MDDSNQGNVEIDQQEEFRQKLLWNVKREVKQMMEEAVMKKCIYEENCSVTTLCGL</sequence>